<comment type="caution">
    <text evidence="1">The sequence shown here is derived from an EMBL/GenBank/DDBJ whole genome shotgun (WGS) entry which is preliminary data.</text>
</comment>
<gene>
    <name evidence="1" type="ORF">Q4568_15200</name>
</gene>
<dbReference type="Proteomes" id="UP001170624">
    <property type="component" value="Unassembled WGS sequence"/>
</dbReference>
<dbReference type="InterPro" id="IPR004260">
    <property type="entry name" value="Pyr-dimer_DNA_glycosylase"/>
</dbReference>
<reference evidence="1" key="1">
    <citation type="submission" date="2023-07" db="EMBL/GenBank/DDBJ databases">
        <title>Genome content predicts the carbon catabolic preferences of heterotrophic bacteria.</title>
        <authorList>
            <person name="Gralka M."/>
        </authorList>
    </citation>
    <scope>NUCLEOTIDE SEQUENCE</scope>
    <source>
        <strain evidence="1">G2M05</strain>
    </source>
</reference>
<dbReference type="Pfam" id="PF03013">
    <property type="entry name" value="Pyr_excise"/>
    <property type="match status" value="1"/>
</dbReference>
<evidence type="ECO:0000313" key="2">
    <source>
        <dbReference type="Proteomes" id="UP001170624"/>
    </source>
</evidence>
<proteinExistence type="predicted"/>
<dbReference type="RefSeq" id="WP_261858294.1">
    <property type="nucleotide sequence ID" value="NZ_AP024850.1"/>
</dbReference>
<dbReference type="AlphaFoldDB" id="A0AAW7Y687"/>
<protein>
    <submittedName>
        <fullName evidence="1">Pyrimidine dimer DNA glycosylase/endonuclease V</fullName>
    </submittedName>
</protein>
<organism evidence="1 2">
    <name type="scientific">Photobacterium sanguinicancri</name>
    <dbReference type="NCBI Taxonomy" id="875932"/>
    <lineage>
        <taxon>Bacteria</taxon>
        <taxon>Pseudomonadati</taxon>
        <taxon>Pseudomonadota</taxon>
        <taxon>Gammaproteobacteria</taxon>
        <taxon>Vibrionales</taxon>
        <taxon>Vibrionaceae</taxon>
        <taxon>Photobacterium</taxon>
    </lineage>
</organism>
<evidence type="ECO:0000313" key="1">
    <source>
        <dbReference type="EMBL" id="MDO6543892.1"/>
    </source>
</evidence>
<accession>A0AAW7Y687</accession>
<name>A0AAW7Y687_9GAMM</name>
<dbReference type="EMBL" id="JAUOPU010000017">
    <property type="protein sequence ID" value="MDO6543892.1"/>
    <property type="molecule type" value="Genomic_DNA"/>
</dbReference>
<sequence length="157" mass="18438">MNIFILDQDIKQCAQYHCDQHVVKMILESVQMLCTALNKKGFVTPYKSTHIKHPCVLWVEASYDNFIWLRDLAIELNKEYKYRYGKDTDHKSMAVLPQIADLVFPSIGLTPFPQAMPDIYKVDDDPILAYRQFYMGDKAKFAKWTKRSPPQWFVINN</sequence>